<dbReference type="Pfam" id="PF01593">
    <property type="entry name" value="Amino_oxidase"/>
    <property type="match status" value="1"/>
</dbReference>
<feature type="non-terminal residue" evidence="2">
    <location>
        <position position="178"/>
    </location>
</feature>
<feature type="non-terminal residue" evidence="2">
    <location>
        <position position="1"/>
    </location>
</feature>
<dbReference type="RefSeq" id="WP_350939394.1">
    <property type="nucleotide sequence ID" value="NZ_JAYWLC010000097.1"/>
</dbReference>
<reference evidence="2 3" key="1">
    <citation type="submission" date="2024-01" db="EMBL/GenBank/DDBJ databases">
        <authorList>
            <person name="Deng Y."/>
            <person name="Su J."/>
        </authorList>
    </citation>
    <scope>NUCLEOTIDE SEQUENCE [LARGE SCALE GENOMIC DNA]</scope>
    <source>
        <strain evidence="2 3">CPCC 100088</strain>
    </source>
</reference>
<protein>
    <submittedName>
        <fullName evidence="2">FAD-dependent oxidoreductase</fullName>
    </submittedName>
</protein>
<proteinExistence type="predicted"/>
<sequence length="178" mass="20306">ETLYAAVLSTCQTHLLTTAIEVEESLFDQKLWMALDRTRYMQAAKTFVMVDRPFWNDTDATGRPVMSMTLTDRHTRGTYFFDNGPDKPAVICLSYSWMTDALKVLPLPTEKRVDLALKALAKIYPDVDIASHIRGAPICVSWEADENFLGAFKGALPGHYRYTHRIYGHFMQEHMPEA</sequence>
<feature type="domain" description="Amine oxidase" evidence="1">
    <location>
        <begin position="5"/>
        <end position="162"/>
    </location>
</feature>
<organism evidence="2 3">
    <name type="scientific">Thioclava kandeliae</name>
    <dbReference type="NCBI Taxonomy" id="3070818"/>
    <lineage>
        <taxon>Bacteria</taxon>
        <taxon>Pseudomonadati</taxon>
        <taxon>Pseudomonadota</taxon>
        <taxon>Alphaproteobacteria</taxon>
        <taxon>Rhodobacterales</taxon>
        <taxon>Paracoccaceae</taxon>
        <taxon>Thioclava</taxon>
    </lineage>
</organism>
<dbReference type="SUPFAM" id="SSF54373">
    <property type="entry name" value="FAD-linked reductases, C-terminal domain"/>
    <property type="match status" value="1"/>
</dbReference>
<evidence type="ECO:0000313" key="3">
    <source>
        <dbReference type="Proteomes" id="UP001438953"/>
    </source>
</evidence>
<dbReference type="Gene3D" id="3.50.50.60">
    <property type="entry name" value="FAD/NAD(P)-binding domain"/>
    <property type="match status" value="1"/>
</dbReference>
<comment type="caution">
    <text evidence="2">The sequence shown here is derived from an EMBL/GenBank/DDBJ whole genome shotgun (WGS) entry which is preliminary data.</text>
</comment>
<name>A0ABV1SMK6_9RHOB</name>
<accession>A0ABV1SMK6</accession>
<evidence type="ECO:0000259" key="1">
    <source>
        <dbReference type="Pfam" id="PF01593"/>
    </source>
</evidence>
<dbReference type="InterPro" id="IPR002937">
    <property type="entry name" value="Amino_oxidase"/>
</dbReference>
<dbReference type="EMBL" id="JAYWLC010000097">
    <property type="protein sequence ID" value="MER5174147.1"/>
    <property type="molecule type" value="Genomic_DNA"/>
</dbReference>
<dbReference type="Gene3D" id="3.90.660.10">
    <property type="match status" value="1"/>
</dbReference>
<gene>
    <name evidence="2" type="ORF">VSX56_20745</name>
</gene>
<evidence type="ECO:0000313" key="2">
    <source>
        <dbReference type="EMBL" id="MER5174147.1"/>
    </source>
</evidence>
<dbReference type="Proteomes" id="UP001438953">
    <property type="component" value="Unassembled WGS sequence"/>
</dbReference>
<reference evidence="2 3" key="2">
    <citation type="submission" date="2024-06" db="EMBL/GenBank/DDBJ databases">
        <title>Thioclava kandeliae sp. nov. from a rhizosphere soil sample of Kandelia candel in a mangrove.</title>
        <authorList>
            <person name="Mu T."/>
        </authorList>
    </citation>
    <scope>NUCLEOTIDE SEQUENCE [LARGE SCALE GENOMIC DNA]</scope>
    <source>
        <strain evidence="2 3">CPCC 100088</strain>
    </source>
</reference>
<dbReference type="InterPro" id="IPR036188">
    <property type="entry name" value="FAD/NAD-bd_sf"/>
</dbReference>
<keyword evidence="3" id="KW-1185">Reference proteome</keyword>